<sequence>MLHLSLRRYWIKNIPFALALFGLSRPIYCVGDRSRPISCSLDRGCQSPTITRYHYYSSAPPIMASSDMLHVKSRCPLYPGSKVKRCPVSDDKVVWNTPWPEYTPVCHTDPAVNKKPKWADPEIGKFSPKFNALDGDVDRRSFEGNYRVESRKPLNPRGRTGMAGRGLLGRWGPNHAADPIVTRWKVDAKGAKVQHAVSKRPILQFVSIKRKDCGEWAIPGGMVDPGEQVSLTLQREFSEEALNSLVIPTGDKTKLHERITKLFKSPGFEVYKGYVDDPRNTDNAWMETVAVNFHDESGDLCDLILVFFDPMGQALCKRTLNIVECLNEKHGDRLRFYLSKADEAGGESDRQRVMMQIVQELCKRPGLNKCGFDMPTIYIPNPNKPSRCVNQIEEVCRAVEKTINQTVQNTLNSLEKDCELISEAITDTLANDREMTSDNRRARCKSCFLALLGFSVPLALIALLVLGTLSKELLEVTLGSEGTEALSVYLSPIVRLFDSLTGEQQLYLCAGLIALSFFFLIISRFCFKTSQTMSGKQRRQLQEKLEYIQEVVKSKKKKLYEEYLRQSVSDHDMDMDKGEKFIRLSVEKGVLFTGAKFSASMAWRLIPELVGKEHFPRPVKVDRAHRTAQQAQPGKSRTILARIHHFQEKELILQPSRIQQGFEYNGKKVLIFPDYTSEVITQRRAFRDVMQTLRDHKIKHTLRYPARLHVYWRNGEAPAIFNDAKEAAWSLEQHKSSEKE</sequence>
<dbReference type="Gene3D" id="3.90.79.10">
    <property type="entry name" value="Nucleoside Triphosphate Pyrophosphohydrolase"/>
    <property type="match status" value="1"/>
</dbReference>
<dbReference type="InterPro" id="IPR015797">
    <property type="entry name" value="NUDIX_hydrolase-like_dom_sf"/>
</dbReference>
<dbReference type="PANTHER" id="PTHR13030:SF8">
    <property type="entry name" value="ADP-RIBOSE PYROPHOSPHATASE, MITOCHONDRIAL"/>
    <property type="match status" value="1"/>
</dbReference>
<dbReference type="InterPro" id="IPR000086">
    <property type="entry name" value="NUDIX_hydrolase_dom"/>
</dbReference>
<dbReference type="Proteomes" id="UP001497482">
    <property type="component" value="Chromosome 18"/>
</dbReference>
<dbReference type="PANTHER" id="PTHR13030">
    <property type="entry name" value="NUDIX HYDROLASE"/>
    <property type="match status" value="1"/>
</dbReference>
<dbReference type="GO" id="GO:0047631">
    <property type="term" value="F:ADP-ribose diphosphatase activity"/>
    <property type="evidence" value="ECO:0007669"/>
    <property type="project" value="InterPro"/>
</dbReference>
<accession>A0AAV2KG38</accession>
<evidence type="ECO:0000256" key="1">
    <source>
        <dbReference type="SAM" id="MobiDB-lite"/>
    </source>
</evidence>
<reference evidence="4 5" key="1">
    <citation type="submission" date="2024-04" db="EMBL/GenBank/DDBJ databases">
        <authorList>
            <person name="Waldvogel A.-M."/>
            <person name="Schoenle A."/>
        </authorList>
    </citation>
    <scope>NUCLEOTIDE SEQUENCE [LARGE SCALE GENOMIC DNA]</scope>
</reference>
<dbReference type="Pfam" id="PF25969">
    <property type="entry name" value="NUDT9_N"/>
    <property type="match status" value="1"/>
</dbReference>
<dbReference type="InterPro" id="IPR042566">
    <property type="entry name" value="L1_C"/>
</dbReference>
<gene>
    <name evidence="4" type="ORF">KC01_LOCUS18612</name>
</gene>
<dbReference type="CDD" id="cd03670">
    <property type="entry name" value="NUDIX_ADPRase_Nudt9"/>
    <property type="match status" value="1"/>
</dbReference>
<feature type="domain" description="Nudix hydrolase" evidence="3">
    <location>
        <begin position="184"/>
        <end position="338"/>
    </location>
</feature>
<dbReference type="AlphaFoldDB" id="A0AAV2KG38"/>
<feature type="transmembrane region" description="Helical" evidence="2">
    <location>
        <begin position="505"/>
        <end position="527"/>
    </location>
</feature>
<name>A0AAV2KG38_KNICA</name>
<keyword evidence="2" id="KW-0472">Membrane</keyword>
<dbReference type="PROSITE" id="PS51462">
    <property type="entry name" value="NUDIX"/>
    <property type="match status" value="1"/>
</dbReference>
<evidence type="ECO:0000313" key="5">
    <source>
        <dbReference type="Proteomes" id="UP001497482"/>
    </source>
</evidence>
<dbReference type="SUPFAM" id="SSF55811">
    <property type="entry name" value="Nudix"/>
    <property type="match status" value="1"/>
</dbReference>
<keyword evidence="2" id="KW-0812">Transmembrane</keyword>
<evidence type="ECO:0000259" key="3">
    <source>
        <dbReference type="PROSITE" id="PS51462"/>
    </source>
</evidence>
<feature type="transmembrane region" description="Helical" evidence="2">
    <location>
        <begin position="447"/>
        <end position="469"/>
    </location>
</feature>
<evidence type="ECO:0000256" key="2">
    <source>
        <dbReference type="SAM" id="Phobius"/>
    </source>
</evidence>
<protein>
    <recommendedName>
        <fullName evidence="3">Nudix hydrolase domain-containing protein</fullName>
    </recommendedName>
</protein>
<dbReference type="EMBL" id="OZ035840">
    <property type="protein sequence ID" value="CAL1588905.1"/>
    <property type="molecule type" value="Genomic_DNA"/>
</dbReference>
<dbReference type="InterPro" id="IPR039989">
    <property type="entry name" value="NUDT9"/>
</dbReference>
<feature type="region of interest" description="Disordered" evidence="1">
    <location>
        <begin position="150"/>
        <end position="169"/>
    </location>
</feature>
<organism evidence="4 5">
    <name type="scientific">Knipowitschia caucasica</name>
    <name type="common">Caucasian dwarf goby</name>
    <name type="synonym">Pomatoschistus caucasicus</name>
    <dbReference type="NCBI Taxonomy" id="637954"/>
    <lineage>
        <taxon>Eukaryota</taxon>
        <taxon>Metazoa</taxon>
        <taxon>Chordata</taxon>
        <taxon>Craniata</taxon>
        <taxon>Vertebrata</taxon>
        <taxon>Euteleostomi</taxon>
        <taxon>Actinopterygii</taxon>
        <taxon>Neopterygii</taxon>
        <taxon>Teleostei</taxon>
        <taxon>Neoteleostei</taxon>
        <taxon>Acanthomorphata</taxon>
        <taxon>Gobiaria</taxon>
        <taxon>Gobiiformes</taxon>
        <taxon>Gobioidei</taxon>
        <taxon>Gobiidae</taxon>
        <taxon>Gobiinae</taxon>
        <taxon>Knipowitschia</taxon>
    </lineage>
</organism>
<dbReference type="Pfam" id="PF00293">
    <property type="entry name" value="NUDIX"/>
    <property type="match status" value="1"/>
</dbReference>
<dbReference type="Gene3D" id="3.30.250.20">
    <property type="entry name" value="L1 transposable element, C-terminal domain"/>
    <property type="match status" value="1"/>
</dbReference>
<keyword evidence="2" id="KW-1133">Transmembrane helix</keyword>
<evidence type="ECO:0000313" key="4">
    <source>
        <dbReference type="EMBL" id="CAL1588905.1"/>
    </source>
</evidence>
<keyword evidence="5" id="KW-1185">Reference proteome</keyword>
<proteinExistence type="predicted"/>